<evidence type="ECO:0000256" key="3">
    <source>
        <dbReference type="ARBA" id="ARBA00022723"/>
    </source>
</evidence>
<proteinExistence type="inferred from homology"/>
<evidence type="ECO:0000256" key="2">
    <source>
        <dbReference type="ARBA" id="ARBA00022481"/>
    </source>
</evidence>
<dbReference type="PROSITE" id="PS50846">
    <property type="entry name" value="HMA_2"/>
    <property type="match status" value="2"/>
</dbReference>
<evidence type="ECO:0000256" key="6">
    <source>
        <dbReference type="SAM" id="MobiDB-lite"/>
    </source>
</evidence>
<dbReference type="EMBL" id="CP093349">
    <property type="protein sequence ID" value="WOH10649.1"/>
    <property type="molecule type" value="Genomic_DNA"/>
</dbReference>
<dbReference type="GO" id="GO:0009626">
    <property type="term" value="P:plant-type hypersensitive response"/>
    <property type="evidence" value="ECO:0007669"/>
    <property type="project" value="UniProtKB-KW"/>
</dbReference>
<feature type="compositionally biased region" description="Basic and acidic residues" evidence="6">
    <location>
        <begin position="245"/>
        <end position="263"/>
    </location>
</feature>
<comment type="subcellular location">
    <subcellularLocation>
        <location evidence="1">Membrane</location>
        <topology evidence="1">Peripheral membrane protein</topology>
    </subcellularLocation>
</comment>
<keyword evidence="4" id="KW-0636">Prenylation</keyword>
<comment type="similarity">
    <text evidence="5">Belongs to the HIPP family.</text>
</comment>
<dbReference type="GO" id="GO:0016020">
    <property type="term" value="C:membrane"/>
    <property type="evidence" value="ECO:0007669"/>
    <property type="project" value="UniProtKB-SubCell"/>
</dbReference>
<feature type="chain" id="PRO_5042107798" description="HMA domain-containing protein" evidence="7">
    <location>
        <begin position="26"/>
        <end position="349"/>
    </location>
</feature>
<feature type="region of interest" description="Disordered" evidence="6">
    <location>
        <begin position="244"/>
        <end position="295"/>
    </location>
</feature>
<evidence type="ECO:0000259" key="8">
    <source>
        <dbReference type="PROSITE" id="PS50846"/>
    </source>
</evidence>
<dbReference type="Pfam" id="PF00403">
    <property type="entry name" value="HMA"/>
    <property type="match status" value="2"/>
</dbReference>
<name>A0AAF0XPA6_DAUCS</name>
<dbReference type="PANTHER" id="PTHR46195:SF2">
    <property type="entry name" value="HEAVY METAL-ASSOCIATED ISOPRENYLATED PLANT PROTEIN 7"/>
    <property type="match status" value="1"/>
</dbReference>
<dbReference type="InterPro" id="IPR044577">
    <property type="entry name" value="HIPP4/7/8/17/18/19"/>
</dbReference>
<dbReference type="GO" id="GO:0046872">
    <property type="term" value="F:metal ion binding"/>
    <property type="evidence" value="ECO:0007669"/>
    <property type="project" value="UniProtKB-KW"/>
</dbReference>
<evidence type="ECO:0000256" key="4">
    <source>
        <dbReference type="ARBA" id="ARBA00023289"/>
    </source>
</evidence>
<feature type="signal peptide" evidence="7">
    <location>
        <begin position="1"/>
        <end position="25"/>
    </location>
</feature>
<keyword evidence="2" id="KW-0488">Methylation</keyword>
<feature type="region of interest" description="Disordered" evidence="6">
    <location>
        <begin position="30"/>
        <end position="68"/>
    </location>
</feature>
<reference evidence="9" key="2">
    <citation type="submission" date="2022-03" db="EMBL/GenBank/DDBJ databases">
        <title>Draft title - Genomic analysis of global carrot germplasm unveils the trajectory of domestication and the origin of high carotenoid orange carrot.</title>
        <authorList>
            <person name="Iorizzo M."/>
            <person name="Ellison S."/>
            <person name="Senalik D."/>
            <person name="Macko-Podgorni A."/>
            <person name="Grzebelus D."/>
            <person name="Bostan H."/>
            <person name="Rolling W."/>
            <person name="Curaba J."/>
            <person name="Simon P."/>
        </authorList>
    </citation>
    <scope>NUCLEOTIDE SEQUENCE</scope>
    <source>
        <tissue evidence="9">Leaf</tissue>
    </source>
</reference>
<feature type="domain" description="HMA" evidence="8">
    <location>
        <begin position="177"/>
        <end position="241"/>
    </location>
</feature>
<feature type="domain" description="HMA" evidence="8">
    <location>
        <begin position="73"/>
        <end position="137"/>
    </location>
</feature>
<feature type="compositionally biased region" description="Basic and acidic residues" evidence="6">
    <location>
        <begin position="30"/>
        <end position="66"/>
    </location>
</feature>
<gene>
    <name evidence="9" type="ORF">DCAR_0730118</name>
</gene>
<dbReference type="CDD" id="cd00371">
    <property type="entry name" value="HMA"/>
    <property type="match status" value="2"/>
</dbReference>
<dbReference type="AlphaFoldDB" id="A0AAF0XPA6"/>
<reference evidence="9" key="1">
    <citation type="journal article" date="2016" name="Nat. Genet.">
        <title>A high-quality carrot genome assembly provides new insights into carotenoid accumulation and asterid genome evolution.</title>
        <authorList>
            <person name="Iorizzo M."/>
            <person name="Ellison S."/>
            <person name="Senalik D."/>
            <person name="Zeng P."/>
            <person name="Satapoomin P."/>
            <person name="Huang J."/>
            <person name="Bowman M."/>
            <person name="Iovene M."/>
            <person name="Sanseverino W."/>
            <person name="Cavagnaro P."/>
            <person name="Yildiz M."/>
            <person name="Macko-Podgorni A."/>
            <person name="Moranska E."/>
            <person name="Grzebelus E."/>
            <person name="Grzebelus D."/>
            <person name="Ashrafi H."/>
            <person name="Zheng Z."/>
            <person name="Cheng S."/>
            <person name="Spooner D."/>
            <person name="Van Deynze A."/>
            <person name="Simon P."/>
        </authorList>
    </citation>
    <scope>NUCLEOTIDE SEQUENCE</scope>
    <source>
        <tissue evidence="9">Leaf</tissue>
    </source>
</reference>
<keyword evidence="10" id="KW-1185">Reference proteome</keyword>
<feature type="compositionally biased region" description="Basic and acidic residues" evidence="6">
    <location>
        <begin position="269"/>
        <end position="283"/>
    </location>
</feature>
<keyword evidence="4" id="KW-0449">Lipoprotein</keyword>
<accession>A0AAF0XPA6</accession>
<dbReference type="InterPro" id="IPR036163">
    <property type="entry name" value="HMA_dom_sf"/>
</dbReference>
<feature type="compositionally biased region" description="Low complexity" evidence="6">
    <location>
        <begin position="284"/>
        <end position="294"/>
    </location>
</feature>
<protein>
    <recommendedName>
        <fullName evidence="8">HMA domain-containing protein</fullName>
    </recommendedName>
</protein>
<dbReference type="SUPFAM" id="SSF55008">
    <property type="entry name" value="HMA, heavy metal-associated domain"/>
    <property type="match status" value="2"/>
</dbReference>
<sequence length="349" mass="38865">MCVIAVCIFFHLVWVLILKFGLVLQEEKKGGGEKVEEKKEVEEKKQEEVKKDEAKEEKKVEKEKEAAPAPAPPQVIVMRVFMHCEGCAKKVRACLKGFPGVEHVETDCKSHKVIVKGEKADPVKVVERVQRKSHRQVELLSPIPKPAAPAAEEETKVAEVKEAAAKPEEEKKEEPQVITVVLKVHMHCEACAQEIKKRILRMKGVDAAEPDIKNSQVAVKGIFEPSKLVEYVYKRTGKHAVIVKQDPEKKEGEEDKKEDKGGDKAAAGDGKEKKEGGGEEAAKPEAAAAAEPEGTQVLDMKKNEFYYYHPQNYQVYPPTFIAEPSYASHSYPPAPQMFSDENPNACSVM</sequence>
<dbReference type="PANTHER" id="PTHR46195">
    <property type="entry name" value="HEAVY METAL-ASSOCIATED ISOPRENYLATED PLANT PROTEIN 7"/>
    <property type="match status" value="1"/>
</dbReference>
<evidence type="ECO:0000313" key="10">
    <source>
        <dbReference type="Proteomes" id="UP000077755"/>
    </source>
</evidence>
<evidence type="ECO:0000256" key="7">
    <source>
        <dbReference type="SAM" id="SignalP"/>
    </source>
</evidence>
<dbReference type="Gene3D" id="3.30.70.100">
    <property type="match status" value="2"/>
</dbReference>
<keyword evidence="7" id="KW-0732">Signal</keyword>
<dbReference type="InterPro" id="IPR006121">
    <property type="entry name" value="HMA_dom"/>
</dbReference>
<evidence type="ECO:0000256" key="5">
    <source>
        <dbReference type="ARBA" id="ARBA00024045"/>
    </source>
</evidence>
<evidence type="ECO:0000313" key="9">
    <source>
        <dbReference type="EMBL" id="WOH10649.1"/>
    </source>
</evidence>
<evidence type="ECO:0000256" key="1">
    <source>
        <dbReference type="ARBA" id="ARBA00004170"/>
    </source>
</evidence>
<dbReference type="Proteomes" id="UP000077755">
    <property type="component" value="Chromosome 7"/>
</dbReference>
<organism evidence="9 10">
    <name type="scientific">Daucus carota subsp. sativus</name>
    <name type="common">Carrot</name>
    <dbReference type="NCBI Taxonomy" id="79200"/>
    <lineage>
        <taxon>Eukaryota</taxon>
        <taxon>Viridiplantae</taxon>
        <taxon>Streptophyta</taxon>
        <taxon>Embryophyta</taxon>
        <taxon>Tracheophyta</taxon>
        <taxon>Spermatophyta</taxon>
        <taxon>Magnoliopsida</taxon>
        <taxon>eudicotyledons</taxon>
        <taxon>Gunneridae</taxon>
        <taxon>Pentapetalae</taxon>
        <taxon>asterids</taxon>
        <taxon>campanulids</taxon>
        <taxon>Apiales</taxon>
        <taxon>Apiaceae</taxon>
        <taxon>Apioideae</taxon>
        <taxon>Scandiceae</taxon>
        <taxon>Daucinae</taxon>
        <taxon>Daucus</taxon>
        <taxon>Daucus sect. Daucus</taxon>
    </lineage>
</organism>
<keyword evidence="3" id="KW-0479">Metal-binding</keyword>